<dbReference type="SUPFAM" id="SSF56112">
    <property type="entry name" value="Protein kinase-like (PK-like)"/>
    <property type="match status" value="1"/>
</dbReference>
<evidence type="ECO:0000256" key="3">
    <source>
        <dbReference type="ARBA" id="ARBA00022475"/>
    </source>
</evidence>
<evidence type="ECO:0000256" key="9">
    <source>
        <dbReference type="ARBA" id="ARBA00022741"/>
    </source>
</evidence>
<evidence type="ECO:0000256" key="15">
    <source>
        <dbReference type="ARBA" id="ARBA00023180"/>
    </source>
</evidence>
<evidence type="ECO:0000256" key="6">
    <source>
        <dbReference type="ARBA" id="ARBA00022679"/>
    </source>
</evidence>
<dbReference type="Pfam" id="PF13947">
    <property type="entry name" value="GUB_WAK_bind"/>
    <property type="match status" value="4"/>
</dbReference>
<dbReference type="InterPro" id="IPR025287">
    <property type="entry name" value="WAK_GUB"/>
</dbReference>
<evidence type="ECO:0000256" key="5">
    <source>
        <dbReference type="ARBA" id="ARBA00022553"/>
    </source>
</evidence>
<dbReference type="EnsemblPlants" id="LPERR01G02180.2">
    <property type="protein sequence ID" value="LPERR01G02180.2"/>
    <property type="gene ID" value="LPERR01G02180"/>
</dbReference>
<keyword evidence="3" id="KW-1003">Cell membrane</keyword>
<evidence type="ECO:0000256" key="16">
    <source>
        <dbReference type="ARBA" id="ARBA00047899"/>
    </source>
</evidence>
<reference evidence="23 24" key="1">
    <citation type="submission" date="2012-08" db="EMBL/GenBank/DDBJ databases">
        <title>Oryza genome evolution.</title>
        <authorList>
            <person name="Wing R.A."/>
        </authorList>
    </citation>
    <scope>NUCLEOTIDE SEQUENCE</scope>
</reference>
<evidence type="ECO:0000256" key="2">
    <source>
        <dbReference type="ARBA" id="ARBA00012513"/>
    </source>
</evidence>
<proteinExistence type="predicted"/>
<feature type="domain" description="Protein kinase" evidence="22">
    <location>
        <begin position="961"/>
        <end position="1237"/>
    </location>
</feature>
<keyword evidence="10" id="KW-0418">Kinase</keyword>
<keyword evidence="12 20" id="KW-1133">Transmembrane helix</keyword>
<evidence type="ECO:0000313" key="24">
    <source>
        <dbReference type="Proteomes" id="UP000032180"/>
    </source>
</evidence>
<dbReference type="Proteomes" id="UP000032180">
    <property type="component" value="Chromosome 1"/>
</dbReference>
<comment type="catalytic activity">
    <reaction evidence="16">
        <text>L-threonyl-[protein] + ATP = O-phospho-L-threonyl-[protein] + ADP + H(+)</text>
        <dbReference type="Rhea" id="RHEA:46608"/>
        <dbReference type="Rhea" id="RHEA-COMP:11060"/>
        <dbReference type="Rhea" id="RHEA-COMP:11605"/>
        <dbReference type="ChEBI" id="CHEBI:15378"/>
        <dbReference type="ChEBI" id="CHEBI:30013"/>
        <dbReference type="ChEBI" id="CHEBI:30616"/>
        <dbReference type="ChEBI" id="CHEBI:61977"/>
        <dbReference type="ChEBI" id="CHEBI:456216"/>
        <dbReference type="EC" id="2.7.11.1"/>
    </reaction>
</comment>
<keyword evidence="15" id="KW-0325">Glycoprotein</keyword>
<dbReference type="InterPro" id="IPR000719">
    <property type="entry name" value="Prot_kinase_dom"/>
</dbReference>
<evidence type="ECO:0000256" key="7">
    <source>
        <dbReference type="ARBA" id="ARBA00022692"/>
    </source>
</evidence>
<dbReference type="Gene3D" id="3.30.200.20">
    <property type="entry name" value="Phosphorylase Kinase, domain 1"/>
    <property type="match status" value="1"/>
</dbReference>
<dbReference type="PROSITE" id="PS50011">
    <property type="entry name" value="PROTEIN_KINASE_DOM"/>
    <property type="match status" value="1"/>
</dbReference>
<evidence type="ECO:0000256" key="8">
    <source>
        <dbReference type="ARBA" id="ARBA00022729"/>
    </source>
</evidence>
<comment type="catalytic activity">
    <reaction evidence="17">
        <text>L-seryl-[protein] + ATP = O-phospho-L-seryl-[protein] + ADP + H(+)</text>
        <dbReference type="Rhea" id="RHEA:17989"/>
        <dbReference type="Rhea" id="RHEA-COMP:9863"/>
        <dbReference type="Rhea" id="RHEA-COMP:11604"/>
        <dbReference type="ChEBI" id="CHEBI:15378"/>
        <dbReference type="ChEBI" id="CHEBI:29999"/>
        <dbReference type="ChEBI" id="CHEBI:30616"/>
        <dbReference type="ChEBI" id="CHEBI:83421"/>
        <dbReference type="ChEBI" id="CHEBI:456216"/>
        <dbReference type="EC" id="2.7.11.1"/>
    </reaction>
</comment>
<feature type="signal peptide" evidence="21">
    <location>
        <begin position="1"/>
        <end position="21"/>
    </location>
</feature>
<evidence type="ECO:0000256" key="10">
    <source>
        <dbReference type="ARBA" id="ARBA00022777"/>
    </source>
</evidence>
<feature type="binding site" evidence="18">
    <location>
        <position position="989"/>
    </location>
    <ligand>
        <name>ATP</name>
        <dbReference type="ChEBI" id="CHEBI:30616"/>
    </ligand>
</feature>
<feature type="compositionally biased region" description="Basic and acidic residues" evidence="19">
    <location>
        <begin position="1243"/>
        <end position="1260"/>
    </location>
</feature>
<dbReference type="PROSITE" id="PS00107">
    <property type="entry name" value="PROTEIN_KINASE_ATP"/>
    <property type="match status" value="1"/>
</dbReference>
<evidence type="ECO:0000256" key="17">
    <source>
        <dbReference type="ARBA" id="ARBA00048679"/>
    </source>
</evidence>
<dbReference type="GO" id="GO:0005886">
    <property type="term" value="C:plasma membrane"/>
    <property type="evidence" value="ECO:0007669"/>
    <property type="project" value="UniProtKB-SubCell"/>
</dbReference>
<dbReference type="GO" id="GO:0005524">
    <property type="term" value="F:ATP binding"/>
    <property type="evidence" value="ECO:0007669"/>
    <property type="project" value="UniProtKB-UniRule"/>
</dbReference>
<evidence type="ECO:0000256" key="13">
    <source>
        <dbReference type="ARBA" id="ARBA00023136"/>
    </source>
</evidence>
<keyword evidence="4" id="KW-0723">Serine/threonine-protein kinase</keyword>
<dbReference type="Gramene" id="LPERR01G02180.2">
    <property type="protein sequence ID" value="LPERR01G02180.2"/>
    <property type="gene ID" value="LPERR01G02180"/>
</dbReference>
<feature type="chain" id="PRO_5002347198" description="non-specific serine/threonine protein kinase" evidence="21">
    <location>
        <begin position="22"/>
        <end position="1290"/>
    </location>
</feature>
<dbReference type="PANTHER" id="PTHR46008">
    <property type="entry name" value="LEAF RUST 10 DISEASE-RESISTANCE LOCUS RECEPTOR-LIKE PROTEIN KINASE-LIKE 1.4"/>
    <property type="match status" value="1"/>
</dbReference>
<dbReference type="SMART" id="SM00220">
    <property type="entry name" value="S_TKc"/>
    <property type="match status" value="1"/>
</dbReference>
<evidence type="ECO:0000256" key="19">
    <source>
        <dbReference type="SAM" id="MobiDB-lite"/>
    </source>
</evidence>
<evidence type="ECO:0000256" key="1">
    <source>
        <dbReference type="ARBA" id="ARBA00004251"/>
    </source>
</evidence>
<evidence type="ECO:0000256" key="14">
    <source>
        <dbReference type="ARBA" id="ARBA00023170"/>
    </source>
</evidence>
<feature type="transmembrane region" description="Helical" evidence="20">
    <location>
        <begin position="890"/>
        <end position="911"/>
    </location>
</feature>
<name>A0A0D9UWH7_9ORYZ</name>
<dbReference type="InterPro" id="IPR011009">
    <property type="entry name" value="Kinase-like_dom_sf"/>
</dbReference>
<evidence type="ECO:0000256" key="18">
    <source>
        <dbReference type="PROSITE-ProRule" id="PRU10141"/>
    </source>
</evidence>
<protein>
    <recommendedName>
        <fullName evidence="2">non-specific serine/threonine protein kinase</fullName>
        <ecNumber evidence="2">2.7.11.1</ecNumber>
    </recommendedName>
</protein>
<keyword evidence="11 18" id="KW-0067">ATP-binding</keyword>
<dbReference type="PROSITE" id="PS00108">
    <property type="entry name" value="PROTEIN_KINASE_ST"/>
    <property type="match status" value="1"/>
</dbReference>
<comment type="subcellular location">
    <subcellularLocation>
        <location evidence="1">Cell membrane</location>
        <topology evidence="1">Single-pass type I membrane protein</topology>
    </subcellularLocation>
</comment>
<dbReference type="GO" id="GO:0030247">
    <property type="term" value="F:polysaccharide binding"/>
    <property type="evidence" value="ECO:0007669"/>
    <property type="project" value="InterPro"/>
</dbReference>
<evidence type="ECO:0000259" key="22">
    <source>
        <dbReference type="PROSITE" id="PS50011"/>
    </source>
</evidence>
<dbReference type="Pfam" id="PF00069">
    <property type="entry name" value="Pkinase"/>
    <property type="match status" value="1"/>
</dbReference>
<accession>A0A0D9UWH7</accession>
<keyword evidence="7 20" id="KW-0812">Transmembrane</keyword>
<sequence>MHPTLLILPFLASLLLPFCHAECEPSTCGDITVRYPFWLGGPNLSRSSSSSSSPAASCGHPAFEVWCTSGVASLRGSQILVLTIDYTNSSFIAAHKRVADGGDGVCRTDFNISSSLALSPFTISGRNRAICFLYGCSNGSTVRITEPGIVNATSVCTRPIYAHLGGSYDRDRPPAIETTGNCTFSYLPVLWPDAPASLTPGVNYSPSKSPLGFQCILLLPTLSLILSAATAAEAQACKVGTCGDMRILEPFGLVTDQADNTSCRWYGFQVTCNNSIPYLGYYRRNQPFRFRIVDIFYNNNSLLVIDTHKTDDFTNASDCHVPSVNTSYKIGLPFSINDVNQKLVFYNCSKALAPAERSELGLFETKCRNNTFARLVGRYDDDESGYALDSCYAVIVPVLGREGKAKVSNYEKLISGGFLLSWQPPHQPVLMLTTAAKGAEEEGARGGCPDSRRCGNLTISSPFWITQSQTDRPCGALDFQVDCNYSTGIATLRSSSDFGFEILHISYGERALLAFDYHKLLGLRNNTDCRLPGWNTSAKLALPFKISPANLNLILYNCATAPAPERREQLGLVETRCRNNTFARLGERYDNQSSNEEYNLEGCSPAFLPVFDKPGSEANASSYEDLISHGFLITWELPVPPGLQQSGKFTLAETTRIKLFYHSMPPPPLFLLFAYLVLAAADTRPDQEDCPASTVCGKVIISKPFAVMPEQATENRCGWSIGFQVICHNNTPYLGYYQSSHQIQIIDIFYDNTSLLVSDIHKLGDSSGRRRSDPCHVPTVNTSSKIGLPFSISSTNLNLFLYNCNNNKTRGRDDVEMRCSSSNRTFGRVGGRYYGGDYAAFYLQGCNATVVPVLGTGTRSYERLIRDGFLLTWQQPLPSSGTKMKTTTKLAIGLGAGGGTFMIIFIFILAWNKFKKRKQSRDLKDLMRSTSSMQSYSKDLELGGSPHIFTYEELEEATAGFSASRELGDGGFGTVYKGKLRDGRVVAVKRLYKNNYRRVEQFLNEVDILSRLLHQNLVTLYGCTSRVSRDLLLVYEYIPNGTVADHLHGPRAAEQGLTWPVRMTIAIETAEALAYLHAVEIIHRDVKTNNILLDDAFHVKVADFGLSRLFPLEVTHVSTVPQGTPGYVDPVYHQCYKLTDKSDVYSFGVVLVELISSKPAVDMSRSHSDINLASMALNRIQNHEVDQLVDPELGYETDSETKRMVDLVAELAFQCLQMDRDNRPRIKEVVEVLHCIKDGECPAKKMNKDASPKEDSHLLRDSSIQYSPDSVIHRFHSQSTNHSVASNSSG</sequence>
<keyword evidence="8 21" id="KW-0732">Signal</keyword>
<keyword evidence="5" id="KW-0597">Phosphoprotein</keyword>
<keyword evidence="14" id="KW-0675">Receptor</keyword>
<dbReference type="STRING" id="77586.A0A0D9UWH7"/>
<dbReference type="eggNOG" id="KOG1187">
    <property type="taxonomic scope" value="Eukaryota"/>
</dbReference>
<dbReference type="FunFam" id="3.30.200.20:FF:000214">
    <property type="entry name" value="WAK1-OsWAK receptor-like cytoplasmic kinase (OsWAK-RLCK)"/>
    <property type="match status" value="1"/>
</dbReference>
<dbReference type="InterPro" id="IPR017441">
    <property type="entry name" value="Protein_kinase_ATP_BS"/>
</dbReference>
<reference evidence="24" key="2">
    <citation type="submission" date="2013-12" db="EMBL/GenBank/DDBJ databases">
        <authorList>
            <person name="Yu Y."/>
            <person name="Lee S."/>
            <person name="de Baynast K."/>
            <person name="Wissotski M."/>
            <person name="Liu L."/>
            <person name="Talag J."/>
            <person name="Goicoechea J."/>
            <person name="Angelova A."/>
            <person name="Jetty R."/>
            <person name="Kudrna D."/>
            <person name="Golser W."/>
            <person name="Rivera L."/>
            <person name="Zhang J."/>
            <person name="Wing R."/>
        </authorList>
    </citation>
    <scope>NUCLEOTIDE SEQUENCE</scope>
</reference>
<keyword evidence="13 20" id="KW-0472">Membrane</keyword>
<dbReference type="EC" id="2.7.11.1" evidence="2"/>
<evidence type="ECO:0000313" key="23">
    <source>
        <dbReference type="EnsemblPlants" id="LPERR01G02180.2"/>
    </source>
</evidence>
<evidence type="ECO:0000256" key="21">
    <source>
        <dbReference type="SAM" id="SignalP"/>
    </source>
</evidence>
<keyword evidence="24" id="KW-1185">Reference proteome</keyword>
<dbReference type="Gene3D" id="1.10.510.10">
    <property type="entry name" value="Transferase(Phosphotransferase) domain 1"/>
    <property type="match status" value="1"/>
</dbReference>
<dbReference type="GO" id="GO:0004674">
    <property type="term" value="F:protein serine/threonine kinase activity"/>
    <property type="evidence" value="ECO:0007669"/>
    <property type="project" value="UniProtKB-KW"/>
</dbReference>
<keyword evidence="9 18" id="KW-0547">Nucleotide-binding</keyword>
<organism evidence="23 24">
    <name type="scientific">Leersia perrieri</name>
    <dbReference type="NCBI Taxonomy" id="77586"/>
    <lineage>
        <taxon>Eukaryota</taxon>
        <taxon>Viridiplantae</taxon>
        <taxon>Streptophyta</taxon>
        <taxon>Embryophyta</taxon>
        <taxon>Tracheophyta</taxon>
        <taxon>Spermatophyta</taxon>
        <taxon>Magnoliopsida</taxon>
        <taxon>Liliopsida</taxon>
        <taxon>Poales</taxon>
        <taxon>Poaceae</taxon>
        <taxon>BOP clade</taxon>
        <taxon>Oryzoideae</taxon>
        <taxon>Oryzeae</taxon>
        <taxon>Oryzinae</taxon>
        <taxon>Leersia</taxon>
    </lineage>
</organism>
<evidence type="ECO:0000256" key="11">
    <source>
        <dbReference type="ARBA" id="ARBA00022840"/>
    </source>
</evidence>
<feature type="region of interest" description="Disordered" evidence="19">
    <location>
        <begin position="1243"/>
        <end position="1263"/>
    </location>
</feature>
<reference evidence="23" key="3">
    <citation type="submission" date="2015-04" db="UniProtKB">
        <authorList>
            <consortium name="EnsemblPlants"/>
        </authorList>
    </citation>
    <scope>IDENTIFICATION</scope>
</reference>
<dbReference type="InterPro" id="IPR008271">
    <property type="entry name" value="Ser/Thr_kinase_AS"/>
</dbReference>
<dbReference type="PANTHER" id="PTHR46008:SF2">
    <property type="entry name" value="LEAF RUST 10 DISEASE-RESISTANCE LOCUS RECEPTOR-LIKE PROTEIN KINASE-LIKE 1.4"/>
    <property type="match status" value="1"/>
</dbReference>
<evidence type="ECO:0000256" key="4">
    <source>
        <dbReference type="ARBA" id="ARBA00022527"/>
    </source>
</evidence>
<evidence type="ECO:0000256" key="20">
    <source>
        <dbReference type="SAM" id="Phobius"/>
    </source>
</evidence>
<evidence type="ECO:0000256" key="12">
    <source>
        <dbReference type="ARBA" id="ARBA00022989"/>
    </source>
</evidence>
<keyword evidence="6" id="KW-0808">Transferase</keyword>
<dbReference type="FunFam" id="1.10.510.10:FF:000161">
    <property type="entry name" value="Wall-associated receptor kinase-like 20"/>
    <property type="match status" value="1"/>
</dbReference>